<dbReference type="AlphaFoldDB" id="A0A5C1QJ13"/>
<feature type="transmembrane region" description="Helical" evidence="6">
    <location>
        <begin position="141"/>
        <end position="159"/>
    </location>
</feature>
<feature type="transmembrane region" description="Helical" evidence="6">
    <location>
        <begin position="75"/>
        <end position="93"/>
    </location>
</feature>
<keyword evidence="5 6" id="KW-0472">Membrane</keyword>
<dbReference type="KEGG" id="ock:EXM22_06215"/>
<dbReference type="Pfam" id="PF01027">
    <property type="entry name" value="Bax1-I"/>
    <property type="match status" value="1"/>
</dbReference>
<comment type="similarity">
    <text evidence="2 6">Belongs to the BI1 family.</text>
</comment>
<evidence type="ECO:0000256" key="2">
    <source>
        <dbReference type="ARBA" id="ARBA00010350"/>
    </source>
</evidence>
<feature type="transmembrane region" description="Helical" evidence="6">
    <location>
        <begin position="49"/>
        <end position="69"/>
    </location>
</feature>
<evidence type="ECO:0000256" key="3">
    <source>
        <dbReference type="ARBA" id="ARBA00022692"/>
    </source>
</evidence>
<evidence type="ECO:0000256" key="4">
    <source>
        <dbReference type="ARBA" id="ARBA00022989"/>
    </source>
</evidence>
<evidence type="ECO:0000313" key="8">
    <source>
        <dbReference type="Proteomes" id="UP000324209"/>
    </source>
</evidence>
<dbReference type="OrthoDB" id="9793828at2"/>
<comment type="subcellular location">
    <subcellularLocation>
        <location evidence="1">Membrane</location>
        <topology evidence="1">Multi-pass membrane protein</topology>
    </subcellularLocation>
</comment>
<evidence type="ECO:0000256" key="6">
    <source>
        <dbReference type="RuleBase" id="RU004379"/>
    </source>
</evidence>
<name>A0A5C1QJ13_9SPIO</name>
<dbReference type="RefSeq" id="WP_149485681.1">
    <property type="nucleotide sequence ID" value="NZ_CP036150.1"/>
</dbReference>
<reference evidence="7 8" key="1">
    <citation type="submission" date="2019-02" db="EMBL/GenBank/DDBJ databases">
        <title>Complete Genome Sequence and Methylome Analysis of free living Spirochaetas.</title>
        <authorList>
            <person name="Fomenkov A."/>
            <person name="Dubinina G."/>
            <person name="Leshcheva N."/>
            <person name="Mikheeva N."/>
            <person name="Grabovich M."/>
            <person name="Vincze T."/>
            <person name="Roberts R.J."/>
        </authorList>
    </citation>
    <scope>NUCLEOTIDE SEQUENCE [LARGE SCALE GENOMIC DNA]</scope>
    <source>
        <strain evidence="7 8">K2</strain>
    </source>
</reference>
<dbReference type="GO" id="GO:0005886">
    <property type="term" value="C:plasma membrane"/>
    <property type="evidence" value="ECO:0007669"/>
    <property type="project" value="TreeGrafter"/>
</dbReference>
<dbReference type="PANTHER" id="PTHR23291">
    <property type="entry name" value="BAX INHIBITOR-RELATED"/>
    <property type="match status" value="1"/>
</dbReference>
<proteinExistence type="inferred from homology"/>
<protein>
    <submittedName>
        <fullName evidence="7">Bax inhibitor-1/YccA family protein</fullName>
    </submittedName>
</protein>
<dbReference type="PANTHER" id="PTHR23291:SF50">
    <property type="entry name" value="PROTEIN LIFEGUARD 4"/>
    <property type="match status" value="1"/>
</dbReference>
<dbReference type="InterPro" id="IPR006214">
    <property type="entry name" value="Bax_inhibitor_1-related"/>
</dbReference>
<feature type="transmembrane region" description="Helical" evidence="6">
    <location>
        <begin position="105"/>
        <end position="129"/>
    </location>
</feature>
<organism evidence="7 8">
    <name type="scientific">Oceanispirochaeta crateris</name>
    <dbReference type="NCBI Taxonomy" id="2518645"/>
    <lineage>
        <taxon>Bacteria</taxon>
        <taxon>Pseudomonadati</taxon>
        <taxon>Spirochaetota</taxon>
        <taxon>Spirochaetia</taxon>
        <taxon>Spirochaetales</taxon>
        <taxon>Spirochaetaceae</taxon>
        <taxon>Oceanispirochaeta</taxon>
    </lineage>
</organism>
<dbReference type="Proteomes" id="UP000324209">
    <property type="component" value="Chromosome"/>
</dbReference>
<evidence type="ECO:0000313" key="7">
    <source>
        <dbReference type="EMBL" id="QEN07601.1"/>
    </source>
</evidence>
<dbReference type="CDD" id="cd10432">
    <property type="entry name" value="BI-1-like_bacterial"/>
    <property type="match status" value="1"/>
</dbReference>
<evidence type="ECO:0000256" key="5">
    <source>
        <dbReference type="ARBA" id="ARBA00023136"/>
    </source>
</evidence>
<keyword evidence="3 6" id="KW-0812">Transmembrane</keyword>
<sequence>MNQTFTGAGSRQTAQDRTILKNVYLWMTAGLFLTAIVARAFLVTGLYRIVFTNPILMFGLIIAQLVLVFRLSSKINTMTVGAAITTFGVYASLNGINMSSIFLMYNLGTITNAFVSTAALFGAMSIWAVTTKKDLSGWGHYLMMGLVGLIIASLINMFLRSSGMSYLISYVGVLLFTGLTAYDTQKIKNMSRSMSYSVDEGQFVKLSILGALILYLDFINMFLFILRLMGRRD</sequence>
<keyword evidence="4 6" id="KW-1133">Transmembrane helix</keyword>
<dbReference type="EMBL" id="CP036150">
    <property type="protein sequence ID" value="QEN07601.1"/>
    <property type="molecule type" value="Genomic_DNA"/>
</dbReference>
<accession>A0A5C1QJ13</accession>
<feature type="transmembrane region" description="Helical" evidence="6">
    <location>
        <begin position="23"/>
        <end position="42"/>
    </location>
</feature>
<feature type="transmembrane region" description="Helical" evidence="6">
    <location>
        <begin position="202"/>
        <end position="226"/>
    </location>
</feature>
<keyword evidence="8" id="KW-1185">Reference proteome</keyword>
<feature type="transmembrane region" description="Helical" evidence="6">
    <location>
        <begin position="166"/>
        <end position="182"/>
    </location>
</feature>
<gene>
    <name evidence="7" type="ORF">EXM22_06215</name>
</gene>
<evidence type="ECO:0000256" key="1">
    <source>
        <dbReference type="ARBA" id="ARBA00004141"/>
    </source>
</evidence>